<evidence type="ECO:0000256" key="1">
    <source>
        <dbReference type="ARBA" id="ARBA00022723"/>
    </source>
</evidence>
<dbReference type="Pfam" id="PF12710">
    <property type="entry name" value="HAD"/>
    <property type="match status" value="1"/>
</dbReference>
<comment type="caution">
    <text evidence="4">The sequence shown here is derived from an EMBL/GenBank/DDBJ whole genome shotgun (WGS) entry which is preliminary data.</text>
</comment>
<evidence type="ECO:0000313" key="4">
    <source>
        <dbReference type="EMBL" id="MBM3115835.1"/>
    </source>
</evidence>
<dbReference type="InterPro" id="IPR023214">
    <property type="entry name" value="HAD_sf"/>
</dbReference>
<proteinExistence type="predicted"/>
<keyword evidence="5" id="KW-1185">Reference proteome</keyword>
<evidence type="ECO:0000256" key="3">
    <source>
        <dbReference type="ARBA" id="ARBA00022842"/>
    </source>
</evidence>
<reference evidence="4 5" key="1">
    <citation type="submission" date="2021-01" db="EMBL/GenBank/DDBJ databases">
        <title>Draft Genome Sequence and Polyhydroxyalkanoate Biosynthetic Potential of Jeongeupia naejangsanensis Type Strain DSM 24253.</title>
        <authorList>
            <person name="Turrini P."/>
            <person name="Artuso I."/>
            <person name="Lugli G.A."/>
            <person name="Frangipani E."/>
            <person name="Ventura M."/>
            <person name="Visca P."/>
        </authorList>
    </citation>
    <scope>NUCLEOTIDE SEQUENCE [LARGE SCALE GENOMIC DNA]</scope>
    <source>
        <strain evidence="4 5">DSM 24253</strain>
    </source>
</reference>
<accession>A0ABS2BK65</accession>
<keyword evidence="3" id="KW-0460">Magnesium</keyword>
<protein>
    <submittedName>
        <fullName evidence="4">HAD family phosphatase</fullName>
    </submittedName>
</protein>
<sequence length="231" mass="25666">MKRKAAFFDVDNTLLNLKSMFSFQQYYYARTGSGDAYPAFVQMLQDHPQRHDRQALNRLFYQSFSGRSQSVLRAIAEAWFAHQLGEYGDALWIRSALTLAGRLRAEGYQLVAVSGSSHEILAPLMRHLGFDACLATTLEVRDGFYTGQIDGLQMIGDGKGVAVRQYAAEQGIDLADCVACGDHITDLPMLFQTGLAFVVEGDPALEEVARQRDWPVLALNEQAQVAEAMHV</sequence>
<keyword evidence="2" id="KW-0378">Hydrolase</keyword>
<gene>
    <name evidence="4" type="ORF">JMJ54_08330</name>
</gene>
<dbReference type="SUPFAM" id="SSF56784">
    <property type="entry name" value="HAD-like"/>
    <property type="match status" value="1"/>
</dbReference>
<dbReference type="RefSeq" id="WP_203537717.1">
    <property type="nucleotide sequence ID" value="NZ_JAESND010000003.1"/>
</dbReference>
<dbReference type="Proteomes" id="UP000809431">
    <property type="component" value="Unassembled WGS sequence"/>
</dbReference>
<dbReference type="PANTHER" id="PTHR43344:SF13">
    <property type="entry name" value="PHOSPHATASE RV3661-RELATED"/>
    <property type="match status" value="1"/>
</dbReference>
<dbReference type="InterPro" id="IPR006385">
    <property type="entry name" value="HAD_hydro_SerB1"/>
</dbReference>
<dbReference type="InterPro" id="IPR050582">
    <property type="entry name" value="HAD-like_SerB"/>
</dbReference>
<evidence type="ECO:0000256" key="2">
    <source>
        <dbReference type="ARBA" id="ARBA00022801"/>
    </source>
</evidence>
<dbReference type="InterPro" id="IPR036412">
    <property type="entry name" value="HAD-like_sf"/>
</dbReference>
<dbReference type="NCBIfam" id="TIGR01488">
    <property type="entry name" value="HAD-SF-IB"/>
    <property type="match status" value="1"/>
</dbReference>
<keyword evidence="1" id="KW-0479">Metal-binding</keyword>
<name>A0ABS2BK65_9NEIS</name>
<dbReference type="EMBL" id="JAESND010000003">
    <property type="protein sequence ID" value="MBM3115835.1"/>
    <property type="molecule type" value="Genomic_DNA"/>
</dbReference>
<dbReference type="NCBIfam" id="TIGR01490">
    <property type="entry name" value="HAD-SF-IB-hyp1"/>
    <property type="match status" value="1"/>
</dbReference>
<dbReference type="PANTHER" id="PTHR43344">
    <property type="entry name" value="PHOSPHOSERINE PHOSPHATASE"/>
    <property type="match status" value="1"/>
</dbReference>
<organism evidence="4 5">
    <name type="scientific">Jeongeupia naejangsanensis</name>
    <dbReference type="NCBI Taxonomy" id="613195"/>
    <lineage>
        <taxon>Bacteria</taxon>
        <taxon>Pseudomonadati</taxon>
        <taxon>Pseudomonadota</taxon>
        <taxon>Betaproteobacteria</taxon>
        <taxon>Neisseriales</taxon>
        <taxon>Chitinibacteraceae</taxon>
        <taxon>Jeongeupia</taxon>
    </lineage>
</organism>
<dbReference type="Gene3D" id="1.20.1440.100">
    <property type="entry name" value="SG protein - dephosphorylation function"/>
    <property type="match status" value="1"/>
</dbReference>
<dbReference type="Gene3D" id="3.40.50.1000">
    <property type="entry name" value="HAD superfamily/HAD-like"/>
    <property type="match status" value="1"/>
</dbReference>
<evidence type="ECO:0000313" key="5">
    <source>
        <dbReference type="Proteomes" id="UP000809431"/>
    </source>
</evidence>